<sequence>MLSTELVKRQKGLGQALPSLDDQQEASLPEGLYPEMNPALQQQLMLLQLQQQQQALMALRNGARDRGMPPMEDLRAASMDPRLAMMMNGPPMQTPMPPSMMAPDMLRGAMPTDMRRMPGNDAPGVPEPFQDLRPMPPGQETGRPYRQRIRSFLEKLKAKVAERKAEASPEKRKGGDRARALRARMMMRLAAANGAPNPMMGPGPVMGQSPMMGPSVMGPYPAMGQNPLVQNPMMGRHPMMQNPMMGQHPMAQNPMMGQHPMAQNPMVGRHPMAQNPMMGPHPVPQNPMIGQNPMMQNPMMGPRPMTPRPPLQRPGMLPPMAQRTPGLPTSPSDPRSLNGQSRFLH</sequence>
<proteinExistence type="predicted"/>
<evidence type="ECO:0000313" key="3">
    <source>
        <dbReference type="RefSeq" id="XP_012944455.1"/>
    </source>
</evidence>
<protein>
    <submittedName>
        <fullName evidence="3">Protein transport protein SEC31-like</fullName>
    </submittedName>
</protein>
<accession>A0ABM1ABD5</accession>
<dbReference type="RefSeq" id="XP_012944455.1">
    <property type="nucleotide sequence ID" value="XM_013089001.1"/>
</dbReference>
<feature type="compositionally biased region" description="Polar residues" evidence="1">
    <location>
        <begin position="327"/>
        <end position="345"/>
    </location>
</feature>
<reference evidence="3" key="1">
    <citation type="submission" date="2025-08" db="UniProtKB">
        <authorList>
            <consortium name="RefSeq"/>
        </authorList>
    </citation>
    <scope>IDENTIFICATION</scope>
</reference>
<organism evidence="2 3">
    <name type="scientific">Aplysia californica</name>
    <name type="common">California sea hare</name>
    <dbReference type="NCBI Taxonomy" id="6500"/>
    <lineage>
        <taxon>Eukaryota</taxon>
        <taxon>Metazoa</taxon>
        <taxon>Spiralia</taxon>
        <taxon>Lophotrochozoa</taxon>
        <taxon>Mollusca</taxon>
        <taxon>Gastropoda</taxon>
        <taxon>Heterobranchia</taxon>
        <taxon>Euthyneura</taxon>
        <taxon>Tectipleura</taxon>
        <taxon>Aplysiida</taxon>
        <taxon>Aplysioidea</taxon>
        <taxon>Aplysiidae</taxon>
        <taxon>Aplysia</taxon>
    </lineage>
</organism>
<feature type="region of interest" description="Disordered" evidence="1">
    <location>
        <begin position="1"/>
        <end position="22"/>
    </location>
</feature>
<keyword evidence="2" id="KW-1185">Reference proteome</keyword>
<feature type="region of interest" description="Disordered" evidence="1">
    <location>
        <begin position="299"/>
        <end position="345"/>
    </location>
</feature>
<evidence type="ECO:0000313" key="2">
    <source>
        <dbReference type="Proteomes" id="UP000694888"/>
    </source>
</evidence>
<dbReference type="Proteomes" id="UP000694888">
    <property type="component" value="Unplaced"/>
</dbReference>
<dbReference type="GeneID" id="106013394"/>
<gene>
    <name evidence="3" type="primary">LOC106013394</name>
</gene>
<evidence type="ECO:0000256" key="1">
    <source>
        <dbReference type="SAM" id="MobiDB-lite"/>
    </source>
</evidence>
<name>A0ABM1ABD5_APLCA</name>